<feature type="transmembrane region" description="Helical" evidence="1">
    <location>
        <begin position="315"/>
        <end position="331"/>
    </location>
</feature>
<organism evidence="2 3">
    <name type="scientific">Enterococcus devriesei</name>
    <dbReference type="NCBI Taxonomy" id="319970"/>
    <lineage>
        <taxon>Bacteria</taxon>
        <taxon>Bacillati</taxon>
        <taxon>Bacillota</taxon>
        <taxon>Bacilli</taxon>
        <taxon>Lactobacillales</taxon>
        <taxon>Enterococcaceae</taxon>
        <taxon>Enterococcus</taxon>
    </lineage>
</organism>
<accession>A0A1L8SX44</accession>
<reference evidence="2 3" key="1">
    <citation type="submission" date="2014-12" db="EMBL/GenBank/DDBJ databases">
        <title>Draft genome sequences of 29 type strains of Enterococci.</title>
        <authorList>
            <person name="Zhong Z."/>
            <person name="Sun Z."/>
            <person name="Liu W."/>
            <person name="Zhang W."/>
            <person name="Zhang H."/>
        </authorList>
    </citation>
    <scope>NUCLEOTIDE SEQUENCE [LARGE SCALE GENOMIC DNA]</scope>
    <source>
        <strain evidence="2 3">DSM 22802</strain>
    </source>
</reference>
<protein>
    <recommendedName>
        <fullName evidence="4">MFS transporter</fullName>
    </recommendedName>
</protein>
<sequence>MEAIKQFFRQFTRTTPFVLANIMIVVPYLLFIHLLDFGSSISALPFVLFYTFRMTGIFLIRGLHRAIDQYTLLMVALLLGGVGSFLTLAGAVHTNFYLLGSTFLGLSASWLTPANTSVTYLEREKGYQTMTTSLYLIALIVLLPLFLALTLAVPVQTILVPIILGFYYICAYHTVKHYPHYELDFKELTKNVFSVPELMWFLLFFAALFLLRSGRAFVDETLLSTGIFLFAGIFILALLVIHRQKDHWKVPLWQNALTFLNGMFGNFIFLFGTFYVAVFKGISAQATLLFLPYLLGVIASLLFAGRLRKQFSNPLVVQLVGLAAGLVLLSLPQLFPIAIFVLTFFQNGTSSWLSRLYYQTTEIEKKQRITAKFSTSNKGSITHQFLLMIFMLIALQLQELPAKDLLLLNTLHNSAVFAMMNEVKFTSIVLLLLGLLVVGRMGKNAFGD</sequence>
<feature type="transmembrane region" description="Helical" evidence="1">
    <location>
        <begin position="133"/>
        <end position="152"/>
    </location>
</feature>
<keyword evidence="1" id="KW-0812">Transmembrane</keyword>
<keyword evidence="1" id="KW-0472">Membrane</keyword>
<feature type="transmembrane region" description="Helical" evidence="1">
    <location>
        <begin position="253"/>
        <end position="276"/>
    </location>
</feature>
<dbReference type="AlphaFoldDB" id="A0A1L8SX44"/>
<evidence type="ECO:0000256" key="1">
    <source>
        <dbReference type="SAM" id="Phobius"/>
    </source>
</evidence>
<gene>
    <name evidence="2" type="ORF">RV00_GL001821</name>
</gene>
<proteinExistence type="predicted"/>
<comment type="caution">
    <text evidence="2">The sequence shown here is derived from an EMBL/GenBank/DDBJ whole genome shotgun (WGS) entry which is preliminary data.</text>
</comment>
<dbReference type="RefSeq" id="WP_071861692.1">
    <property type="nucleotide sequence ID" value="NZ_JBHLVS010000031.1"/>
</dbReference>
<feature type="transmembrane region" description="Helical" evidence="1">
    <location>
        <begin position="282"/>
        <end position="303"/>
    </location>
</feature>
<feature type="transmembrane region" description="Helical" evidence="1">
    <location>
        <begin position="379"/>
        <end position="397"/>
    </location>
</feature>
<dbReference type="EMBL" id="JXKM01000003">
    <property type="protein sequence ID" value="OJG36462.1"/>
    <property type="molecule type" value="Genomic_DNA"/>
</dbReference>
<feature type="transmembrane region" description="Helical" evidence="1">
    <location>
        <begin position="158"/>
        <end position="175"/>
    </location>
</feature>
<keyword evidence="1" id="KW-1133">Transmembrane helix</keyword>
<dbReference type="OrthoDB" id="2243815at2"/>
<evidence type="ECO:0008006" key="4">
    <source>
        <dbReference type="Google" id="ProtNLM"/>
    </source>
</evidence>
<feature type="transmembrane region" description="Helical" evidence="1">
    <location>
        <begin position="223"/>
        <end position="241"/>
    </location>
</feature>
<dbReference type="STRING" id="319970.RV00_GL001821"/>
<feature type="transmembrane region" description="Helical" evidence="1">
    <location>
        <begin position="16"/>
        <end position="35"/>
    </location>
</feature>
<feature type="transmembrane region" description="Helical" evidence="1">
    <location>
        <begin position="417"/>
        <end position="438"/>
    </location>
</feature>
<dbReference type="Proteomes" id="UP000183700">
    <property type="component" value="Unassembled WGS sequence"/>
</dbReference>
<evidence type="ECO:0000313" key="3">
    <source>
        <dbReference type="Proteomes" id="UP000183700"/>
    </source>
</evidence>
<feature type="transmembrane region" description="Helical" evidence="1">
    <location>
        <begin position="41"/>
        <end position="60"/>
    </location>
</feature>
<feature type="transmembrane region" description="Helical" evidence="1">
    <location>
        <begin position="72"/>
        <end position="92"/>
    </location>
</feature>
<keyword evidence="3" id="KW-1185">Reference proteome</keyword>
<feature type="transmembrane region" description="Helical" evidence="1">
    <location>
        <begin position="98"/>
        <end position="121"/>
    </location>
</feature>
<evidence type="ECO:0000313" key="2">
    <source>
        <dbReference type="EMBL" id="OJG36462.1"/>
    </source>
</evidence>
<feature type="transmembrane region" description="Helical" evidence="1">
    <location>
        <begin position="195"/>
        <end position="211"/>
    </location>
</feature>
<name>A0A1L8SX44_9ENTE</name>
<feature type="transmembrane region" description="Helical" evidence="1">
    <location>
        <begin position="337"/>
        <end position="358"/>
    </location>
</feature>